<sequence length="64" mass="7663">MIDYDEYNRIVEAENQAREQKEAALQKEYFELSDKMYQDGVSDEAYNAMEKRQNEILDQIQPIN</sequence>
<comment type="caution">
    <text evidence="1">The sequence shown here is derived from an EMBL/GenBank/DDBJ whole genome shotgun (WGS) entry which is preliminary data.</text>
</comment>
<dbReference type="AlphaFoldDB" id="A0A2K3YPC4"/>
<organism evidence="1 2">
    <name type="scientific">Staphylococcus rostri</name>
    <dbReference type="NCBI Taxonomy" id="522262"/>
    <lineage>
        <taxon>Bacteria</taxon>
        <taxon>Bacillati</taxon>
        <taxon>Bacillota</taxon>
        <taxon>Bacilli</taxon>
        <taxon>Bacillales</taxon>
        <taxon>Staphylococcaceae</taxon>
        <taxon>Staphylococcus</taxon>
    </lineage>
</organism>
<dbReference type="EMBL" id="PPRF01000042">
    <property type="protein sequence ID" value="PNZ27174.1"/>
    <property type="molecule type" value="Genomic_DNA"/>
</dbReference>
<name>A0A2K3YPC4_9STAP</name>
<evidence type="ECO:0000313" key="1">
    <source>
        <dbReference type="EMBL" id="PNZ27174.1"/>
    </source>
</evidence>
<protein>
    <submittedName>
        <fullName evidence="1">Uncharacterized protein</fullName>
    </submittedName>
</protein>
<gene>
    <name evidence="1" type="ORF">CD122_07230</name>
</gene>
<dbReference type="Proteomes" id="UP000242752">
    <property type="component" value="Unassembled WGS sequence"/>
</dbReference>
<evidence type="ECO:0000313" key="2">
    <source>
        <dbReference type="Proteomes" id="UP000242752"/>
    </source>
</evidence>
<dbReference type="OrthoDB" id="2414411at2"/>
<keyword evidence="2" id="KW-1185">Reference proteome</keyword>
<accession>A0A2K3YPC4</accession>
<proteinExistence type="predicted"/>
<reference evidence="1 2" key="1">
    <citation type="submission" date="2017-08" db="EMBL/GenBank/DDBJ databases">
        <title>Draft genome sequences of 64 type strains of genus Staph aureus.</title>
        <authorList>
            <person name="Cole K."/>
            <person name="Golubchik T."/>
            <person name="Russell J."/>
            <person name="Foster D."/>
            <person name="Llewelyn M."/>
            <person name="Wilson D."/>
            <person name="Crook D."/>
            <person name="Paul J."/>
        </authorList>
    </citation>
    <scope>NUCLEOTIDE SEQUENCE [LARGE SCALE GENOMIC DNA]</scope>
    <source>
        <strain evidence="1 2">DSM 21968</strain>
    </source>
</reference>